<dbReference type="EMBL" id="JAIZAY010000003">
    <property type="protein sequence ID" value="KAJ8044556.1"/>
    <property type="molecule type" value="Genomic_DNA"/>
</dbReference>
<evidence type="ECO:0000313" key="8">
    <source>
        <dbReference type="Proteomes" id="UP001152320"/>
    </source>
</evidence>
<feature type="compositionally biased region" description="Basic and acidic residues" evidence="5">
    <location>
        <begin position="43"/>
        <end position="56"/>
    </location>
</feature>
<keyword evidence="4 6" id="KW-0472">Membrane</keyword>
<feature type="transmembrane region" description="Helical" evidence="6">
    <location>
        <begin position="259"/>
        <end position="281"/>
    </location>
</feature>
<feature type="compositionally biased region" description="Polar residues" evidence="5">
    <location>
        <begin position="28"/>
        <end position="40"/>
    </location>
</feature>
<dbReference type="AlphaFoldDB" id="A0A9Q1CGJ3"/>
<name>A0A9Q1CGJ3_HOLLE</name>
<comment type="subcellular location">
    <subcellularLocation>
        <location evidence="1">Membrane</location>
        <topology evidence="1">Multi-pass membrane protein</topology>
    </subcellularLocation>
</comment>
<evidence type="ECO:0000256" key="1">
    <source>
        <dbReference type="ARBA" id="ARBA00004141"/>
    </source>
</evidence>
<evidence type="ECO:0000256" key="4">
    <source>
        <dbReference type="ARBA" id="ARBA00023136"/>
    </source>
</evidence>
<dbReference type="PANTHER" id="PTHR21676:SF6">
    <property type="entry name" value="PROTEIN STUM"/>
    <property type="match status" value="1"/>
</dbReference>
<keyword evidence="8" id="KW-1185">Reference proteome</keyword>
<feature type="compositionally biased region" description="Polar residues" evidence="5">
    <location>
        <begin position="65"/>
        <end position="76"/>
    </location>
</feature>
<protein>
    <submittedName>
        <fullName evidence="7">Protein stum</fullName>
    </submittedName>
</protein>
<evidence type="ECO:0000256" key="6">
    <source>
        <dbReference type="SAM" id="Phobius"/>
    </source>
</evidence>
<comment type="caution">
    <text evidence="7">The sequence shown here is derived from an EMBL/GenBank/DDBJ whole genome shotgun (WGS) entry which is preliminary data.</text>
</comment>
<feature type="region of interest" description="Disordered" evidence="5">
    <location>
        <begin position="1"/>
        <end position="92"/>
    </location>
</feature>
<dbReference type="InterPro" id="IPR026673">
    <property type="entry name" value="SPEC3/Stum"/>
</dbReference>
<organism evidence="7 8">
    <name type="scientific">Holothuria leucospilota</name>
    <name type="common">Black long sea cucumber</name>
    <name type="synonym">Mertensiothuria leucospilota</name>
    <dbReference type="NCBI Taxonomy" id="206669"/>
    <lineage>
        <taxon>Eukaryota</taxon>
        <taxon>Metazoa</taxon>
        <taxon>Echinodermata</taxon>
        <taxon>Eleutherozoa</taxon>
        <taxon>Echinozoa</taxon>
        <taxon>Holothuroidea</taxon>
        <taxon>Aspidochirotacea</taxon>
        <taxon>Aspidochirotida</taxon>
        <taxon>Holothuriidae</taxon>
        <taxon>Holothuria</taxon>
    </lineage>
</organism>
<evidence type="ECO:0000256" key="5">
    <source>
        <dbReference type="SAM" id="MobiDB-lite"/>
    </source>
</evidence>
<keyword evidence="3 6" id="KW-1133">Transmembrane helix</keyword>
<accession>A0A9Q1CGJ3</accession>
<gene>
    <name evidence="7" type="ORF">HOLleu_07337</name>
</gene>
<feature type="region of interest" description="Disordered" evidence="5">
    <location>
        <begin position="125"/>
        <end position="161"/>
    </location>
</feature>
<dbReference type="Proteomes" id="UP001152320">
    <property type="component" value="Chromosome 3"/>
</dbReference>
<sequence length="309" mass="33826">MACKSPGVERPSKDVAVTKIRSKKMSKKPNSNLSHQNSVPLSGEKKERAAVQKDDPATTVHMNGANETVSVNTNSRPKLPNQPLTPVVTETPRSSELCSAAVKWKSKLTLLDADTKIKKSSGELVLDKNESSVTPRDESPRPNHSTVTMPGESDGEEASPTRKLSLGDFVTDESAAGKTQEPVVWNDMEGSTTGLVRALPYVPVSLAYTCLMLNIIIPGSGTIIAGISMMCCGEPRGQVKPDEMFHQFTTNIFVGVSQFFTVTFFLAGWIWSVTWGIYIVLFAEANKRRKAEEKKRNKTAVIANTLWNR</sequence>
<evidence type="ECO:0000256" key="2">
    <source>
        <dbReference type="ARBA" id="ARBA00022692"/>
    </source>
</evidence>
<dbReference type="OrthoDB" id="361532at2759"/>
<keyword evidence="2 6" id="KW-0812">Transmembrane</keyword>
<reference evidence="7" key="1">
    <citation type="submission" date="2021-10" db="EMBL/GenBank/DDBJ databases">
        <title>Tropical sea cucumber genome reveals ecological adaptation and Cuvierian tubules defense mechanism.</title>
        <authorList>
            <person name="Chen T."/>
        </authorList>
    </citation>
    <scope>NUCLEOTIDE SEQUENCE</scope>
    <source>
        <strain evidence="7">Nanhai2018</strain>
        <tissue evidence="7">Muscle</tissue>
    </source>
</reference>
<dbReference type="Pfam" id="PF15795">
    <property type="entry name" value="Spec3"/>
    <property type="match status" value="1"/>
</dbReference>
<proteinExistence type="predicted"/>
<dbReference type="GO" id="GO:0016020">
    <property type="term" value="C:membrane"/>
    <property type="evidence" value="ECO:0007669"/>
    <property type="project" value="UniProtKB-SubCell"/>
</dbReference>
<evidence type="ECO:0000313" key="7">
    <source>
        <dbReference type="EMBL" id="KAJ8044556.1"/>
    </source>
</evidence>
<feature type="compositionally biased region" description="Basic and acidic residues" evidence="5">
    <location>
        <begin position="125"/>
        <end position="141"/>
    </location>
</feature>
<dbReference type="PANTHER" id="PTHR21676">
    <property type="entry name" value="PROTEIN STUM"/>
    <property type="match status" value="1"/>
</dbReference>
<evidence type="ECO:0000256" key="3">
    <source>
        <dbReference type="ARBA" id="ARBA00022989"/>
    </source>
</evidence>